<evidence type="ECO:0000313" key="2">
    <source>
        <dbReference type="Proteomes" id="UP000254186"/>
    </source>
</evidence>
<dbReference type="EMBL" id="UGHY01000002">
    <property type="protein sequence ID" value="STP06270.1"/>
    <property type="molecule type" value="Genomic_DNA"/>
</dbReference>
<dbReference type="RefSeq" id="WP_061723155.1">
    <property type="nucleotide sequence ID" value="NZ_UGHY01000002.1"/>
</dbReference>
<gene>
    <name evidence="1" type="ORF">NCTC10672_02292</name>
</gene>
<dbReference type="AlphaFoldDB" id="A0A377JKU1"/>
<dbReference type="Proteomes" id="UP000254186">
    <property type="component" value="Unassembled WGS sequence"/>
</dbReference>
<sequence length="84" mass="10075">MKVSKEHQEWIKQYAKSHNLTEEAALNKLIGDVRETQESERVSLQQQIIERLPNLNLEQMREIRQRVEQFYPTLFHVLSEAIKK</sequence>
<evidence type="ECO:0000313" key="1">
    <source>
        <dbReference type="EMBL" id="STP06270.1"/>
    </source>
</evidence>
<proteinExistence type="predicted"/>
<name>A0A377JKU1_HAEPA</name>
<reference evidence="1 2" key="1">
    <citation type="submission" date="2018-06" db="EMBL/GenBank/DDBJ databases">
        <authorList>
            <consortium name="Pathogen Informatics"/>
            <person name="Doyle S."/>
        </authorList>
    </citation>
    <scope>NUCLEOTIDE SEQUENCE [LARGE SCALE GENOMIC DNA]</scope>
    <source>
        <strain evidence="1 2">NCTC10672</strain>
    </source>
</reference>
<accession>A0A377JKU1</accession>
<protein>
    <submittedName>
        <fullName evidence="1">Uncharacterized protein</fullName>
    </submittedName>
</protein>
<organism evidence="1 2">
    <name type="scientific">Haemophilus parainfluenzae</name>
    <dbReference type="NCBI Taxonomy" id="729"/>
    <lineage>
        <taxon>Bacteria</taxon>
        <taxon>Pseudomonadati</taxon>
        <taxon>Pseudomonadota</taxon>
        <taxon>Gammaproteobacteria</taxon>
        <taxon>Pasteurellales</taxon>
        <taxon>Pasteurellaceae</taxon>
        <taxon>Haemophilus</taxon>
    </lineage>
</organism>